<proteinExistence type="predicted"/>
<comment type="caution">
    <text evidence="1">The sequence shown here is derived from an EMBL/GenBank/DDBJ whole genome shotgun (WGS) entry which is preliminary data.</text>
</comment>
<feature type="non-terminal residue" evidence="1">
    <location>
        <position position="1"/>
    </location>
</feature>
<name>A0A371E555_MUCPR</name>
<accession>A0A371E555</accession>
<dbReference type="Proteomes" id="UP000257109">
    <property type="component" value="Unassembled WGS sequence"/>
</dbReference>
<dbReference type="OrthoDB" id="1406589at2759"/>
<protein>
    <submittedName>
        <fullName evidence="1">Copia protein</fullName>
    </submittedName>
</protein>
<dbReference type="CDD" id="cd09272">
    <property type="entry name" value="RNase_HI_RT_Ty1"/>
    <property type="match status" value="1"/>
</dbReference>
<dbReference type="PANTHER" id="PTHR11439">
    <property type="entry name" value="GAG-POL-RELATED RETROTRANSPOSON"/>
    <property type="match status" value="1"/>
</dbReference>
<evidence type="ECO:0000313" key="1">
    <source>
        <dbReference type="EMBL" id="RDX61162.1"/>
    </source>
</evidence>
<gene>
    <name evidence="1" type="primary">GIP</name>
    <name evidence="1" type="ORF">CR513_60634</name>
</gene>
<evidence type="ECO:0000313" key="2">
    <source>
        <dbReference type="Proteomes" id="UP000257109"/>
    </source>
</evidence>
<dbReference type="SUPFAM" id="SSF56672">
    <property type="entry name" value="DNA/RNA polymerases"/>
    <property type="match status" value="1"/>
</dbReference>
<dbReference type="AlphaFoldDB" id="A0A371E555"/>
<sequence>MMNEFETSDLGLLAYFLGIGFEMTQYGMVMHQTKYAKNLLKRLNMQQSNPVGTPTEVGLRLKKEIDEGQVDPTHYRRIVGCLRYLCNTRPDLTFSVGLISRFMQKLKRSHLLAAKRISRYVQGTVDFGILFPKEETTELELVKYFDSDWCGDKQDRKNPVGYIFLYRGAPISWSSTKEPVVALSSCEAEYIEKNSKKVKLLVDNKSTIDLARHPTSHERNKHMETRFHFLREQVSNEKLQIEHCRTKIQFANIFTKALKRERFSI</sequence>
<dbReference type="PANTHER" id="PTHR11439:SF515">
    <property type="entry name" value="GAG-POL POLYPROTEIN"/>
    <property type="match status" value="1"/>
</dbReference>
<keyword evidence="2" id="KW-1185">Reference proteome</keyword>
<dbReference type="STRING" id="157652.A0A371E555"/>
<dbReference type="InterPro" id="IPR043502">
    <property type="entry name" value="DNA/RNA_pol_sf"/>
</dbReference>
<dbReference type="EMBL" id="QJKJ01016314">
    <property type="protein sequence ID" value="RDX61162.1"/>
    <property type="molecule type" value="Genomic_DNA"/>
</dbReference>
<reference evidence="1" key="1">
    <citation type="submission" date="2018-05" db="EMBL/GenBank/DDBJ databases">
        <title>Draft genome of Mucuna pruriens seed.</title>
        <authorList>
            <person name="Nnadi N.E."/>
            <person name="Vos R."/>
            <person name="Hasami M.H."/>
            <person name="Devisetty U.K."/>
            <person name="Aguiy J.C."/>
        </authorList>
    </citation>
    <scope>NUCLEOTIDE SEQUENCE [LARGE SCALE GENOMIC DNA]</scope>
    <source>
        <strain evidence="1">JCA_2017</strain>
    </source>
</reference>
<organism evidence="1 2">
    <name type="scientific">Mucuna pruriens</name>
    <name type="common">Velvet bean</name>
    <name type="synonym">Dolichos pruriens</name>
    <dbReference type="NCBI Taxonomy" id="157652"/>
    <lineage>
        <taxon>Eukaryota</taxon>
        <taxon>Viridiplantae</taxon>
        <taxon>Streptophyta</taxon>
        <taxon>Embryophyta</taxon>
        <taxon>Tracheophyta</taxon>
        <taxon>Spermatophyta</taxon>
        <taxon>Magnoliopsida</taxon>
        <taxon>eudicotyledons</taxon>
        <taxon>Gunneridae</taxon>
        <taxon>Pentapetalae</taxon>
        <taxon>rosids</taxon>
        <taxon>fabids</taxon>
        <taxon>Fabales</taxon>
        <taxon>Fabaceae</taxon>
        <taxon>Papilionoideae</taxon>
        <taxon>50 kb inversion clade</taxon>
        <taxon>NPAAA clade</taxon>
        <taxon>indigoferoid/millettioid clade</taxon>
        <taxon>Phaseoleae</taxon>
        <taxon>Mucuna</taxon>
    </lineage>
</organism>